<dbReference type="STRING" id="9749.A0A2Y9PE51"/>
<dbReference type="InterPro" id="IPR036116">
    <property type="entry name" value="FN3_sf"/>
</dbReference>
<proteinExistence type="predicted"/>
<accession>A0A2Y9PE51</accession>
<reference evidence="12" key="1">
    <citation type="submission" date="2025-08" db="UniProtKB">
        <authorList>
            <consortium name="RefSeq"/>
        </authorList>
    </citation>
    <scope>IDENTIFICATION</scope>
    <source>
        <tissue evidence="12">Blood</tissue>
    </source>
</reference>
<feature type="compositionally biased region" description="Pro residues" evidence="8">
    <location>
        <begin position="549"/>
        <end position="560"/>
    </location>
</feature>
<feature type="region of interest" description="Disordered" evidence="8">
    <location>
        <begin position="360"/>
        <end position="387"/>
    </location>
</feature>
<keyword evidence="4" id="KW-1133">Transmembrane helix</keyword>
<sequence>MQQACEALPSSSQHQAPAGSMLCGWAAPLLLLMLQGAWGCSDLVCYTDYIQTVTCILKTWAPHPGTLTLTWQDSYGELEDEVTSCSLCWSTHNATHAEYTCHMDVLQYMADDVFSVNMTDHSGNHSQECGSFVLAKSIKPSPPFNVTVTFSGHYDISWSSDYNFFALKGKLQYELRYRKLGDPWALSPGRKLISVDSRSVSLLPLEFHKGSSYQLQVRAGPQPGSSFQGTWSEWSDPVVFHTQPEEIKGDLYPQLLLILVIVCLIPVILGLKIHQAWRLWKNVWVQVPSPEPFFQPLYMGHSGDFKKWVGTPFTASSLELRSWSPGVPLSLEMHSQCLPQTAAKGLVPIELPEPPDLVEADGVLEPGSWGPAHSTAGSLDSSAHSQERDRPYGLVSIDTVTVVDAEGLCTWPCTCGDDGYPALNLDTGLEPGPGTEDLLPGTGATVLSCGCVSASGPAGPGDPLGSLLGRIKLHLKDEEGWAPGPPWDGGSPRGVSDSEAGSPPAGLDMDTFDSGFVDSDCGSPVEHDFSSPRDEGPPRSYLRQWVVMAPPPAGPGPQAS</sequence>
<dbReference type="GO" id="GO:0004896">
    <property type="term" value="F:cytokine receptor activity"/>
    <property type="evidence" value="ECO:0007669"/>
    <property type="project" value="InterPro"/>
</dbReference>
<evidence type="ECO:0000313" key="11">
    <source>
        <dbReference type="Proteomes" id="UP000248483"/>
    </source>
</evidence>
<dbReference type="InterPro" id="IPR003531">
    <property type="entry name" value="Hempt_rcpt_S_F1_CS"/>
</dbReference>
<keyword evidence="11" id="KW-1185">Reference proteome</keyword>
<keyword evidence="2" id="KW-0812">Transmembrane</keyword>
<keyword evidence="3 9" id="KW-0732">Signal</keyword>
<dbReference type="InterPro" id="IPR003961">
    <property type="entry name" value="FN3_dom"/>
</dbReference>
<evidence type="ECO:0000259" key="10">
    <source>
        <dbReference type="PROSITE" id="PS50853"/>
    </source>
</evidence>
<dbReference type="PROSITE" id="PS50853">
    <property type="entry name" value="FN3"/>
    <property type="match status" value="1"/>
</dbReference>
<evidence type="ECO:0000313" key="12">
    <source>
        <dbReference type="RefSeq" id="XP_022444175.1"/>
    </source>
</evidence>
<evidence type="ECO:0000256" key="3">
    <source>
        <dbReference type="ARBA" id="ARBA00022729"/>
    </source>
</evidence>
<dbReference type="AlphaFoldDB" id="A0A2Y9PE51"/>
<dbReference type="CDD" id="cd00063">
    <property type="entry name" value="FN3"/>
    <property type="match status" value="1"/>
</dbReference>
<keyword evidence="6 12" id="KW-0675">Receptor</keyword>
<protein>
    <submittedName>
        <fullName evidence="12">Interleukin-21 receptor isoform X1</fullName>
    </submittedName>
</protein>
<keyword evidence="7" id="KW-0325">Glycoprotein</keyword>
<evidence type="ECO:0000256" key="8">
    <source>
        <dbReference type="SAM" id="MobiDB-lite"/>
    </source>
</evidence>
<dbReference type="InterPro" id="IPR013783">
    <property type="entry name" value="Ig-like_fold"/>
</dbReference>
<dbReference type="GO" id="GO:0009897">
    <property type="term" value="C:external side of plasma membrane"/>
    <property type="evidence" value="ECO:0007669"/>
    <property type="project" value="TreeGrafter"/>
</dbReference>
<evidence type="ECO:0000256" key="4">
    <source>
        <dbReference type="ARBA" id="ARBA00022989"/>
    </source>
</evidence>
<feature type="chain" id="PRO_5016104969" evidence="9">
    <location>
        <begin position="40"/>
        <end position="560"/>
    </location>
</feature>
<evidence type="ECO:0000256" key="9">
    <source>
        <dbReference type="SAM" id="SignalP"/>
    </source>
</evidence>
<comment type="subcellular location">
    <subcellularLocation>
        <location evidence="1">Membrane</location>
        <topology evidence="1">Single-pass type I membrane protein</topology>
    </subcellularLocation>
</comment>
<feature type="signal peptide" evidence="9">
    <location>
        <begin position="1"/>
        <end position="39"/>
    </location>
</feature>
<dbReference type="PROSITE" id="PS01355">
    <property type="entry name" value="HEMATOPO_REC_S_F1"/>
    <property type="match status" value="1"/>
</dbReference>
<evidence type="ECO:0000256" key="5">
    <source>
        <dbReference type="ARBA" id="ARBA00023136"/>
    </source>
</evidence>
<feature type="domain" description="Fibronectin type-III" evidence="10">
    <location>
        <begin position="139"/>
        <end position="245"/>
    </location>
</feature>
<evidence type="ECO:0000256" key="1">
    <source>
        <dbReference type="ARBA" id="ARBA00004479"/>
    </source>
</evidence>
<dbReference type="CTD" id="50615"/>
<dbReference type="GeneID" id="111182214"/>
<dbReference type="PANTHER" id="PTHR23037">
    <property type="entry name" value="CYTOKINE RECEPTOR"/>
    <property type="match status" value="1"/>
</dbReference>
<evidence type="ECO:0000256" key="7">
    <source>
        <dbReference type="ARBA" id="ARBA00023180"/>
    </source>
</evidence>
<dbReference type="SUPFAM" id="SSF49265">
    <property type="entry name" value="Fibronectin type III"/>
    <property type="match status" value="2"/>
</dbReference>
<dbReference type="PANTHER" id="PTHR23037:SF7">
    <property type="entry name" value="INTERLEUKIN-21 RECEPTOR"/>
    <property type="match status" value="1"/>
</dbReference>
<keyword evidence="5" id="KW-0472">Membrane</keyword>
<evidence type="ECO:0000256" key="2">
    <source>
        <dbReference type="ARBA" id="ARBA00022692"/>
    </source>
</evidence>
<evidence type="ECO:0000256" key="6">
    <source>
        <dbReference type="ARBA" id="ARBA00023170"/>
    </source>
</evidence>
<feature type="compositionally biased region" description="Basic and acidic residues" evidence="8">
    <location>
        <begin position="525"/>
        <end position="537"/>
    </location>
</feature>
<gene>
    <name evidence="12" type="primary">IL21R</name>
</gene>
<dbReference type="Gene3D" id="2.60.40.10">
    <property type="entry name" value="Immunoglobulins"/>
    <property type="match status" value="2"/>
</dbReference>
<feature type="compositionally biased region" description="Polar residues" evidence="8">
    <location>
        <begin position="375"/>
        <end position="384"/>
    </location>
</feature>
<dbReference type="Proteomes" id="UP000248483">
    <property type="component" value="Unplaced"/>
</dbReference>
<name>A0A2Y9PE51_DELLE</name>
<feature type="region of interest" description="Disordered" evidence="8">
    <location>
        <begin position="479"/>
        <end position="560"/>
    </location>
</feature>
<dbReference type="FunCoup" id="A0A2Y9PE51">
    <property type="interactions" value="535"/>
</dbReference>
<dbReference type="InParanoid" id="A0A2Y9PE51"/>
<dbReference type="RefSeq" id="XP_022444175.1">
    <property type="nucleotide sequence ID" value="XM_022588467.2"/>
</dbReference>
<organism evidence="11 12">
    <name type="scientific">Delphinapterus leucas</name>
    <name type="common">Beluga whale</name>
    <dbReference type="NCBI Taxonomy" id="9749"/>
    <lineage>
        <taxon>Eukaryota</taxon>
        <taxon>Metazoa</taxon>
        <taxon>Chordata</taxon>
        <taxon>Craniata</taxon>
        <taxon>Vertebrata</taxon>
        <taxon>Euteleostomi</taxon>
        <taxon>Mammalia</taxon>
        <taxon>Eutheria</taxon>
        <taxon>Laurasiatheria</taxon>
        <taxon>Artiodactyla</taxon>
        <taxon>Whippomorpha</taxon>
        <taxon>Cetacea</taxon>
        <taxon>Odontoceti</taxon>
        <taxon>Monodontidae</taxon>
        <taxon>Delphinapterus</taxon>
    </lineage>
</organism>